<dbReference type="InterPro" id="IPR023828">
    <property type="entry name" value="Peptidase_S8_Ser-AS"/>
</dbReference>
<name>A0A3M8DAP3_9BACL</name>
<dbReference type="GO" id="GO:0006508">
    <property type="term" value="P:proteolysis"/>
    <property type="evidence" value="ECO:0007669"/>
    <property type="project" value="UniProtKB-KW"/>
</dbReference>
<evidence type="ECO:0000256" key="2">
    <source>
        <dbReference type="ARBA" id="ARBA00022670"/>
    </source>
</evidence>
<dbReference type="CDD" id="cd07477">
    <property type="entry name" value="Peptidases_S8_Subtilisin_subset"/>
    <property type="match status" value="1"/>
</dbReference>
<evidence type="ECO:0000256" key="5">
    <source>
        <dbReference type="ARBA" id="ARBA00022825"/>
    </source>
</evidence>
<feature type="domain" description="Peptidase S8/S53" evidence="8">
    <location>
        <begin position="96"/>
        <end position="302"/>
    </location>
</feature>
<dbReference type="Proteomes" id="UP000271031">
    <property type="component" value="Unassembled WGS sequence"/>
</dbReference>
<dbReference type="PROSITE" id="PS51892">
    <property type="entry name" value="SUBTILASE"/>
    <property type="match status" value="1"/>
</dbReference>
<dbReference type="InterPro" id="IPR034202">
    <property type="entry name" value="Subtilisin_Carlsberg-like"/>
</dbReference>
<keyword evidence="3" id="KW-0479">Metal-binding</keyword>
<protein>
    <submittedName>
        <fullName evidence="9">Serine protease</fullName>
    </submittedName>
</protein>
<dbReference type="PRINTS" id="PR00723">
    <property type="entry name" value="SUBTILISIN"/>
</dbReference>
<feature type="active site" description="Charge relay system" evidence="6">
    <location>
        <position position="105"/>
    </location>
</feature>
<dbReference type="InterPro" id="IPR000209">
    <property type="entry name" value="Peptidase_S8/S53_dom"/>
</dbReference>
<dbReference type="RefSeq" id="WP_122919941.1">
    <property type="nucleotide sequence ID" value="NZ_RHHQ01000017.1"/>
</dbReference>
<accession>A0A3M8DAP3</accession>
<dbReference type="Pfam" id="PF00082">
    <property type="entry name" value="Peptidase_S8"/>
    <property type="match status" value="1"/>
</dbReference>
<dbReference type="GO" id="GO:0004252">
    <property type="term" value="F:serine-type endopeptidase activity"/>
    <property type="evidence" value="ECO:0007669"/>
    <property type="project" value="UniProtKB-UniRule"/>
</dbReference>
<keyword evidence="5 6" id="KW-0720">Serine protease</keyword>
<evidence type="ECO:0000256" key="6">
    <source>
        <dbReference type="PROSITE-ProRule" id="PRU01240"/>
    </source>
</evidence>
<keyword evidence="4 6" id="KW-0378">Hydrolase</keyword>
<reference evidence="9 10" key="1">
    <citation type="submission" date="2018-10" db="EMBL/GenBank/DDBJ databases">
        <title>Phylogenomics of Brevibacillus.</title>
        <authorList>
            <person name="Dunlap C."/>
        </authorList>
    </citation>
    <scope>NUCLEOTIDE SEQUENCE [LARGE SCALE GENOMIC DNA]</scope>
    <source>
        <strain evidence="9 10">JCM 15716</strain>
    </source>
</reference>
<dbReference type="InterPro" id="IPR036852">
    <property type="entry name" value="Peptidase_S8/S53_dom_sf"/>
</dbReference>
<dbReference type="PROSITE" id="PS00137">
    <property type="entry name" value="SUBTILASE_HIS"/>
    <property type="match status" value="1"/>
</dbReference>
<dbReference type="PROSITE" id="PS00136">
    <property type="entry name" value="SUBTILASE_ASP"/>
    <property type="match status" value="1"/>
</dbReference>
<keyword evidence="10" id="KW-1185">Reference proteome</keyword>
<dbReference type="PROSITE" id="PS00138">
    <property type="entry name" value="SUBTILASE_SER"/>
    <property type="match status" value="1"/>
</dbReference>
<evidence type="ECO:0000256" key="3">
    <source>
        <dbReference type="ARBA" id="ARBA00022723"/>
    </source>
</evidence>
<keyword evidence="2 6" id="KW-0645">Protease</keyword>
<dbReference type="SUPFAM" id="SSF52743">
    <property type="entry name" value="Subtilisin-like"/>
    <property type="match status" value="1"/>
</dbReference>
<dbReference type="PANTHER" id="PTHR43806:SF11">
    <property type="entry name" value="CEREVISIN-RELATED"/>
    <property type="match status" value="1"/>
</dbReference>
<evidence type="ECO:0000256" key="4">
    <source>
        <dbReference type="ARBA" id="ARBA00022801"/>
    </source>
</evidence>
<evidence type="ECO:0000313" key="10">
    <source>
        <dbReference type="Proteomes" id="UP000271031"/>
    </source>
</evidence>
<dbReference type="InterPro" id="IPR015500">
    <property type="entry name" value="Peptidase_S8_subtilisin-rel"/>
</dbReference>
<comment type="similarity">
    <text evidence="1 6 7">Belongs to the peptidase S8 family.</text>
</comment>
<evidence type="ECO:0000256" key="7">
    <source>
        <dbReference type="RuleBase" id="RU003355"/>
    </source>
</evidence>
<organism evidence="9 10">
    <name type="scientific">Brevibacillus fluminis</name>
    <dbReference type="NCBI Taxonomy" id="511487"/>
    <lineage>
        <taxon>Bacteria</taxon>
        <taxon>Bacillati</taxon>
        <taxon>Bacillota</taxon>
        <taxon>Bacilli</taxon>
        <taxon>Bacillales</taxon>
        <taxon>Paenibacillaceae</taxon>
        <taxon>Brevibacillus</taxon>
    </lineage>
</organism>
<evidence type="ECO:0000313" key="9">
    <source>
        <dbReference type="EMBL" id="RNB84659.1"/>
    </source>
</evidence>
<comment type="caution">
    <text evidence="9">The sequence shown here is derived from an EMBL/GenBank/DDBJ whole genome shotgun (WGS) entry which is preliminary data.</text>
</comment>
<dbReference type="AlphaFoldDB" id="A0A3M8DAP3"/>
<proteinExistence type="inferred from homology"/>
<evidence type="ECO:0000256" key="1">
    <source>
        <dbReference type="ARBA" id="ARBA00011073"/>
    </source>
</evidence>
<feature type="active site" description="Charge relay system" evidence="6">
    <location>
        <position position="133"/>
    </location>
</feature>
<dbReference type="InterPro" id="IPR050131">
    <property type="entry name" value="Peptidase_S8_subtilisin-like"/>
</dbReference>
<dbReference type="Gene3D" id="3.40.50.200">
    <property type="entry name" value="Peptidase S8/S53 domain"/>
    <property type="match status" value="1"/>
</dbReference>
<feature type="active site" description="Charge relay system" evidence="6">
    <location>
        <position position="285"/>
    </location>
</feature>
<dbReference type="EMBL" id="RHHQ01000017">
    <property type="protein sequence ID" value="RNB84659.1"/>
    <property type="molecule type" value="Genomic_DNA"/>
</dbReference>
<dbReference type="InterPro" id="IPR023827">
    <property type="entry name" value="Peptidase_S8_Asp-AS"/>
</dbReference>
<dbReference type="PANTHER" id="PTHR43806">
    <property type="entry name" value="PEPTIDASE S8"/>
    <property type="match status" value="1"/>
</dbReference>
<gene>
    <name evidence="9" type="ORF">EDM56_21380</name>
</gene>
<dbReference type="GO" id="GO:0046872">
    <property type="term" value="F:metal ion binding"/>
    <property type="evidence" value="ECO:0007669"/>
    <property type="project" value="UniProtKB-KW"/>
</dbReference>
<sequence>MKILTFHKNLSFPSVLKALKAKISTPSEHRYWHTYDDISTVCLPVSLFEKHRSYFMNYSPAVEENVTVSVHAAETDDIPWGVRYLGGDRLWRNGKGSGVRIAVIDTGIARKHFELRDRVKGGVRIAGGGINGHGTHVAGIIAASLNHRGIVGVSPEAELYDVKAFGSDGKASLTNILRGIDWSIKNKMQVINMSFGMPQQSEALNRMIQKAASHNIIMVASAGNNGKAVEYPARYSQVIAVGALNENGKLADFSSRGAGLNQTAPGVDILSTWPGNRFKKLSGTSMAAPHVTGMVALRLASRNRTASSQKAAK</sequence>
<dbReference type="InterPro" id="IPR022398">
    <property type="entry name" value="Peptidase_S8_His-AS"/>
</dbReference>
<evidence type="ECO:0000259" key="8">
    <source>
        <dbReference type="Pfam" id="PF00082"/>
    </source>
</evidence>
<dbReference type="OrthoDB" id="9798386at2"/>